<evidence type="ECO:0000256" key="1">
    <source>
        <dbReference type="SAM" id="MobiDB-lite"/>
    </source>
</evidence>
<evidence type="ECO:0000313" key="3">
    <source>
        <dbReference type="Proteomes" id="UP000680206"/>
    </source>
</evidence>
<feature type="region of interest" description="Disordered" evidence="1">
    <location>
        <begin position="1"/>
        <end position="33"/>
    </location>
</feature>
<comment type="caution">
    <text evidence="2">The sequence shown here is derived from an EMBL/GenBank/DDBJ whole genome shotgun (WGS) entry which is preliminary data.</text>
</comment>
<keyword evidence="3" id="KW-1185">Reference proteome</keyword>
<name>A0ABS3S623_9ACTN</name>
<dbReference type="EMBL" id="JAGEPF010000035">
    <property type="protein sequence ID" value="MBO2464464.1"/>
    <property type="molecule type" value="Genomic_DNA"/>
</dbReference>
<accession>A0ABS3S623</accession>
<gene>
    <name evidence="2" type="ORF">J4709_43525</name>
</gene>
<sequence>MSTATERTVERSVLIHRPGSAQDETPETQAVTDPEDAAELVECLADEGVKAQAVVRNVTQWEPDEQAQQARKRLQRAHVVDTVREYMEDHRDADEVGELLRRFTPDMSDLVRGYWIRDLGNLLAVRDRFTDEPDWLTTRIDQAMKVLAGHLPMAYLAT</sequence>
<dbReference type="Proteomes" id="UP000680206">
    <property type="component" value="Unassembled WGS sequence"/>
</dbReference>
<reference evidence="2 3" key="1">
    <citation type="submission" date="2021-03" db="EMBL/GenBank/DDBJ databases">
        <title>Actinomadura violae sp. nov., isolated from lichen in Thailand.</title>
        <authorList>
            <person name="Kanchanasin P."/>
            <person name="Saeng-In P."/>
            <person name="Phongsopitanun W."/>
            <person name="Yuki M."/>
            <person name="Kudo T."/>
            <person name="Ohkuma M."/>
            <person name="Tanasupawat S."/>
        </authorList>
    </citation>
    <scope>NUCLEOTIDE SEQUENCE [LARGE SCALE GENOMIC DNA]</scope>
    <source>
        <strain evidence="2 3">LCR2-06</strain>
    </source>
</reference>
<proteinExistence type="predicted"/>
<protein>
    <submittedName>
        <fullName evidence="2">Uncharacterized protein</fullName>
    </submittedName>
</protein>
<dbReference type="RefSeq" id="WP_208250953.1">
    <property type="nucleotide sequence ID" value="NZ_JAGEPF010000035.1"/>
</dbReference>
<evidence type="ECO:0000313" key="2">
    <source>
        <dbReference type="EMBL" id="MBO2464464.1"/>
    </source>
</evidence>
<organism evidence="2 3">
    <name type="scientific">Actinomadura violacea</name>
    <dbReference type="NCBI Taxonomy" id="2819934"/>
    <lineage>
        <taxon>Bacteria</taxon>
        <taxon>Bacillati</taxon>
        <taxon>Actinomycetota</taxon>
        <taxon>Actinomycetes</taxon>
        <taxon>Streptosporangiales</taxon>
        <taxon>Thermomonosporaceae</taxon>
        <taxon>Actinomadura</taxon>
    </lineage>
</organism>